<feature type="binding site" evidence="10">
    <location>
        <begin position="110"/>
        <end position="117"/>
    </location>
    <ligand>
        <name>ATP</name>
        <dbReference type="ChEBI" id="CHEBI:30616"/>
    </ligand>
</feature>
<keyword evidence="2" id="KW-0479">Metal-binding</keyword>
<dbReference type="PANTHER" id="PTHR13140">
    <property type="entry name" value="MYOSIN"/>
    <property type="match status" value="1"/>
</dbReference>
<dbReference type="Gene3D" id="3.30.40.10">
    <property type="entry name" value="Zinc/RING finger domain, C3HC4 (zinc finger)"/>
    <property type="match status" value="1"/>
</dbReference>
<dbReference type="GO" id="GO:0005524">
    <property type="term" value="F:ATP binding"/>
    <property type="evidence" value="ECO:0007669"/>
    <property type="project" value="UniProtKB-UniRule"/>
</dbReference>
<proteinExistence type="inferred from homology"/>
<dbReference type="Pfam" id="PF00063">
    <property type="entry name" value="Myosin_head"/>
    <property type="match status" value="1"/>
</dbReference>
<gene>
    <name evidence="13" type="ORF">PCAL00307_LOCUS13885</name>
    <name evidence="14" type="ORF">PECAL_6P14220</name>
</gene>
<feature type="domain" description="Myosin motor" evidence="12">
    <location>
        <begin position="17"/>
        <end position="720"/>
    </location>
</feature>
<dbReference type="GO" id="GO:0051015">
    <property type="term" value="F:actin filament binding"/>
    <property type="evidence" value="ECO:0007669"/>
    <property type="project" value="TreeGrafter"/>
</dbReference>
<keyword evidence="3 10" id="KW-0547">Nucleotide-binding</keyword>
<dbReference type="Pfam" id="PF06017">
    <property type="entry name" value="Myosin_TH1"/>
    <property type="match status" value="1"/>
</dbReference>
<evidence type="ECO:0000256" key="3">
    <source>
        <dbReference type="ARBA" id="ARBA00022741"/>
    </source>
</evidence>
<keyword evidence="9 10" id="KW-0009">Actin-binding</keyword>
<feature type="region of interest" description="Disordered" evidence="11">
    <location>
        <begin position="1246"/>
        <end position="1318"/>
    </location>
</feature>
<dbReference type="Proteomes" id="UP000789595">
    <property type="component" value="Unassembled WGS sequence"/>
</dbReference>
<evidence type="ECO:0000313" key="14">
    <source>
        <dbReference type="EMBL" id="CAH0379784.1"/>
    </source>
</evidence>
<dbReference type="GO" id="GO:0000146">
    <property type="term" value="F:microfilament motor activity"/>
    <property type="evidence" value="ECO:0007669"/>
    <property type="project" value="TreeGrafter"/>
</dbReference>
<dbReference type="Gene3D" id="1.20.58.530">
    <property type="match status" value="1"/>
</dbReference>
<protein>
    <recommendedName>
        <fullName evidence="12">Myosin motor domain-containing protein</fullName>
    </recommendedName>
</protein>
<dbReference type="Gene3D" id="3.40.850.10">
    <property type="entry name" value="Kinesin motor domain"/>
    <property type="match status" value="1"/>
</dbReference>
<keyword evidence="6 10" id="KW-0067">ATP-binding</keyword>
<keyword evidence="8 10" id="KW-0505">Motor protein</keyword>
<dbReference type="FunFam" id="1.10.10.820:FF:000001">
    <property type="entry name" value="Myosin heavy chain"/>
    <property type="match status" value="1"/>
</dbReference>
<dbReference type="GO" id="GO:0016459">
    <property type="term" value="C:myosin complex"/>
    <property type="evidence" value="ECO:0007669"/>
    <property type="project" value="UniProtKB-KW"/>
</dbReference>
<reference evidence="14" key="2">
    <citation type="submission" date="2021-11" db="EMBL/GenBank/DDBJ databases">
        <authorList>
            <consortium name="Genoscope - CEA"/>
            <person name="William W."/>
        </authorList>
    </citation>
    <scope>NUCLEOTIDE SEQUENCE</scope>
</reference>
<dbReference type="Gene3D" id="1.20.120.720">
    <property type="entry name" value="Myosin VI head, motor domain, U50 subdomain"/>
    <property type="match status" value="1"/>
</dbReference>
<dbReference type="SMART" id="SM00242">
    <property type="entry name" value="MYSc"/>
    <property type="match status" value="1"/>
</dbReference>
<evidence type="ECO:0000256" key="6">
    <source>
        <dbReference type="ARBA" id="ARBA00022840"/>
    </source>
</evidence>
<evidence type="ECO:0000256" key="8">
    <source>
        <dbReference type="ARBA" id="ARBA00023175"/>
    </source>
</evidence>
<evidence type="ECO:0000256" key="2">
    <source>
        <dbReference type="ARBA" id="ARBA00022723"/>
    </source>
</evidence>
<dbReference type="Gene3D" id="1.10.10.820">
    <property type="match status" value="1"/>
</dbReference>
<dbReference type="OrthoDB" id="6108017at2759"/>
<feature type="region of interest" description="Disordered" evidence="11">
    <location>
        <begin position="1"/>
        <end position="24"/>
    </location>
</feature>
<keyword evidence="15" id="KW-1185">Reference proteome</keyword>
<feature type="region of interest" description="Disordered" evidence="11">
    <location>
        <begin position="1037"/>
        <end position="1107"/>
    </location>
</feature>
<dbReference type="Pfam" id="PF01363">
    <property type="entry name" value="FYVE"/>
    <property type="match status" value="1"/>
</dbReference>
<dbReference type="PRINTS" id="PR00193">
    <property type="entry name" value="MYOSINHEAVY"/>
</dbReference>
<evidence type="ECO:0000256" key="10">
    <source>
        <dbReference type="PROSITE-ProRule" id="PRU00782"/>
    </source>
</evidence>
<keyword evidence="7 10" id="KW-0518">Myosin</keyword>
<keyword evidence="5" id="KW-0862">Zinc</keyword>
<dbReference type="EMBL" id="CAKKNE010000006">
    <property type="protein sequence ID" value="CAH0379784.1"/>
    <property type="molecule type" value="Genomic_DNA"/>
</dbReference>
<evidence type="ECO:0000256" key="1">
    <source>
        <dbReference type="ARBA" id="ARBA00008314"/>
    </source>
</evidence>
<evidence type="ECO:0000313" key="15">
    <source>
        <dbReference type="Proteomes" id="UP000789595"/>
    </source>
</evidence>
<feature type="compositionally biased region" description="Basic and acidic residues" evidence="11">
    <location>
        <begin position="1047"/>
        <end position="1086"/>
    </location>
</feature>
<evidence type="ECO:0000256" key="11">
    <source>
        <dbReference type="SAM" id="MobiDB-lite"/>
    </source>
</evidence>
<dbReference type="InterPro" id="IPR000306">
    <property type="entry name" value="Znf_FYVE"/>
</dbReference>
<evidence type="ECO:0000313" key="13">
    <source>
        <dbReference type="EMBL" id="CAE0698449.1"/>
    </source>
</evidence>
<organism evidence="13">
    <name type="scientific">Pelagomonas calceolata</name>
    <dbReference type="NCBI Taxonomy" id="35677"/>
    <lineage>
        <taxon>Eukaryota</taxon>
        <taxon>Sar</taxon>
        <taxon>Stramenopiles</taxon>
        <taxon>Ochrophyta</taxon>
        <taxon>Pelagophyceae</taxon>
        <taxon>Pelagomonadales</taxon>
        <taxon>Pelagomonadaceae</taxon>
        <taxon>Pelagomonas</taxon>
    </lineage>
</organism>
<dbReference type="InterPro" id="IPR036961">
    <property type="entry name" value="Kinesin_motor_dom_sf"/>
</dbReference>
<evidence type="ECO:0000256" key="4">
    <source>
        <dbReference type="ARBA" id="ARBA00022771"/>
    </source>
</evidence>
<feature type="compositionally biased region" description="Pro residues" evidence="11">
    <location>
        <begin position="1246"/>
        <end position="1258"/>
    </location>
</feature>
<feature type="compositionally biased region" description="Basic and acidic residues" evidence="11">
    <location>
        <begin position="557"/>
        <end position="567"/>
    </location>
</feature>
<sequence length="1418" mass="157048">MAPRPPPKRSGLDKKRPGLDDMTLLTKPTPQGIRDNLKERLEAECIYTYIGNVLVAANPFTWLQIYSSEDAKRYMRQSRLDVPPHVFAVAEAAFRAMTEEEDSQCVIISGESGAGKTEASKHIQGYFALCSQGNSAEVERVKKVFLESNPLLEAFGNAKTLRNNNSSRFGKYFELLFDRFGTPKGGVVTNYLLEKSRTVKPGQGERNFHVFYQLVQGAPTDERSRLCLLDSAEAYPSLASCTSVQGIDDQKEFNDTAKAMADVGLDDATADLSLRVVAACLALGLLSFSPLAVGDAEGSQIRESAPLEAACSLLHLDPTALKDALASRTLETMAPGGKTETYQVPLNPTQASLARDALVKSIYSKLFDELVEQVNVALDPGVQGEDDEELLSIGVLDIYGFEIFDRNGFEQLSINFVNEKLQQIFIALTLKAEQEEYVREGIEWKEVKYFNNKVVCELIEAKRPPGILLVLDDCCKRMHSRPGPQIDATFRSDVAASQQQHRHFRPSKTGFVVQHYAGDVSYDTHGFAESNRDELRNDLFEILVSSSDSSLTALYAEDQRERNERQSRPGKRGGSGPTAGRKIRDQCSELVAALMQCEPHYVRCVKTNDEKRALFCDDERVSHQCKYLGLPENVRVRRAGFAYRTEYHRFLERFKTLSRATYPREWTGTDANGAREIVKAASKLGGVLSSLADGSETQFGRHKLFVKQPEVYAQLEKVRDEKFASYAAKIAKAGRRSTDLRESVLLSRDVARRFSAIGKRRRASSVDRPYEGEYLQSDDARKGLLDAKKRAKDTSRIVFSDEQTVAQLVSGGEKGKEAVFEKRLVGVTRDWLYVLQDQGPASMRRYVLKRRVRLDQIDALLVSTKADGILVIGTGPITQVPKAVTKALITSGHWEANKDVKECPVTGKKFGVFGARRHHCRASGKIYSAEACEQRQTFPDDGWFTPERVRDDLYGLEPTDPLEDLVFYCERRSELAGVILRENSSTRLVARDDVPLRKAAQLSRTPGALLKFGAPGGVEHMPPSTMVEGDALVLNAPDGVSDQQAQARRDRADARRAERDRRRAAERELRKERDAQRDAARQEERRRLLREKKARKQAEREARARAAGAIIPTRRTAKTRRQTAPVPVPRAAPVKPQARVAAPVVQPRAAAAPVVQAPPPIPKKKAAPPPMKKAITVPQEVLEGEFYWQHTDGEQRGPSTWTEYKQAHASGETNAELLVYCADVADEWKAAQEVPQLMAYVEAPEAPAPKPPKPPPVPRMLAVPSAREPEPEPEPSSEFEAWDGDPDSIVAAAPAPQPEPEPASAEVRSEVSDLTDNTPAPVAASAPVRQAPVVAQFDPGVLSLPRAARRWRLGHEHTLTRSLRRAPATKLKFKKRAGPGDGEAGTFKIDIMAAVFGSCKCGKLKADHIGPDLKCPPC</sequence>
<evidence type="ECO:0000256" key="7">
    <source>
        <dbReference type="ARBA" id="ARBA00023123"/>
    </source>
</evidence>
<dbReference type="FunFam" id="1.20.58.530:FF:000007">
    <property type="entry name" value="Myosin IE"/>
    <property type="match status" value="1"/>
</dbReference>
<evidence type="ECO:0000256" key="5">
    <source>
        <dbReference type="ARBA" id="ARBA00022833"/>
    </source>
</evidence>
<dbReference type="GO" id="GO:0008270">
    <property type="term" value="F:zinc ion binding"/>
    <property type="evidence" value="ECO:0007669"/>
    <property type="project" value="UniProtKB-KW"/>
</dbReference>
<feature type="region of interest" description="Disordered" evidence="11">
    <location>
        <begin position="554"/>
        <end position="582"/>
    </location>
</feature>
<accession>A0A7S4E9E0</accession>
<dbReference type="PROSITE" id="PS51456">
    <property type="entry name" value="MYOSIN_MOTOR"/>
    <property type="match status" value="1"/>
</dbReference>
<evidence type="ECO:0000256" key="9">
    <source>
        <dbReference type="ARBA" id="ARBA00023203"/>
    </source>
</evidence>
<reference evidence="13" key="1">
    <citation type="submission" date="2021-01" db="EMBL/GenBank/DDBJ databases">
        <authorList>
            <person name="Corre E."/>
            <person name="Pelletier E."/>
            <person name="Niang G."/>
            <person name="Scheremetjew M."/>
            <person name="Finn R."/>
            <person name="Kale V."/>
            <person name="Holt S."/>
            <person name="Cochrane G."/>
            <person name="Meng A."/>
            <person name="Brown T."/>
            <person name="Cohen L."/>
        </authorList>
    </citation>
    <scope>NUCLEOTIDE SEQUENCE</scope>
    <source>
        <strain evidence="13">CCMP1756</strain>
    </source>
</reference>
<evidence type="ECO:0000259" key="12">
    <source>
        <dbReference type="PROSITE" id="PS51456"/>
    </source>
</evidence>
<dbReference type="Gene3D" id="1.20.5.4820">
    <property type="match status" value="1"/>
</dbReference>
<dbReference type="PANTHER" id="PTHR13140:SF729">
    <property type="entry name" value="UNCONVENTIONAL MYOSIN-IE"/>
    <property type="match status" value="1"/>
</dbReference>
<dbReference type="InterPro" id="IPR027417">
    <property type="entry name" value="P-loop_NTPase"/>
</dbReference>
<dbReference type="InterPro" id="IPR010926">
    <property type="entry name" value="Myosin_TH1"/>
</dbReference>
<feature type="region of interest" description="Actin-binding" evidence="10">
    <location>
        <begin position="587"/>
        <end position="609"/>
    </location>
</feature>
<dbReference type="GO" id="GO:0005886">
    <property type="term" value="C:plasma membrane"/>
    <property type="evidence" value="ECO:0007669"/>
    <property type="project" value="TreeGrafter"/>
</dbReference>
<feature type="compositionally biased region" description="Acidic residues" evidence="11">
    <location>
        <begin position="1271"/>
        <end position="1286"/>
    </location>
</feature>
<keyword evidence="4" id="KW-0863">Zinc-finger</keyword>
<dbReference type="EMBL" id="HBIW01016107">
    <property type="protein sequence ID" value="CAE0698449.1"/>
    <property type="molecule type" value="Transcribed_RNA"/>
</dbReference>
<name>A0A7S4E9E0_9STRA</name>
<dbReference type="GO" id="GO:0006897">
    <property type="term" value="P:endocytosis"/>
    <property type="evidence" value="ECO:0007669"/>
    <property type="project" value="TreeGrafter"/>
</dbReference>
<dbReference type="GO" id="GO:0007015">
    <property type="term" value="P:actin filament organization"/>
    <property type="evidence" value="ECO:0007669"/>
    <property type="project" value="TreeGrafter"/>
</dbReference>
<dbReference type="GO" id="GO:0005737">
    <property type="term" value="C:cytoplasm"/>
    <property type="evidence" value="ECO:0007669"/>
    <property type="project" value="TreeGrafter"/>
</dbReference>
<dbReference type="InterPro" id="IPR001609">
    <property type="entry name" value="Myosin_head_motor_dom-like"/>
</dbReference>
<feature type="compositionally biased region" description="Basic and acidic residues" evidence="11">
    <location>
        <begin position="10"/>
        <end position="19"/>
    </location>
</feature>
<dbReference type="SUPFAM" id="SSF52540">
    <property type="entry name" value="P-loop containing nucleoside triphosphate hydrolases"/>
    <property type="match status" value="1"/>
</dbReference>
<dbReference type="InterPro" id="IPR013083">
    <property type="entry name" value="Znf_RING/FYVE/PHD"/>
</dbReference>
<comment type="similarity">
    <text evidence="1 10">Belongs to the TRAFAC class myosin-kinesin ATPase superfamily. Myosin family.</text>
</comment>